<dbReference type="OrthoDB" id="1935246at2759"/>
<feature type="region of interest" description="Disordered" evidence="1">
    <location>
        <begin position="37"/>
        <end position="112"/>
    </location>
</feature>
<keyword evidence="3" id="KW-1185">Reference proteome</keyword>
<dbReference type="AlphaFoldDB" id="A0A833QIV6"/>
<dbReference type="PANTHER" id="PTHR37202">
    <property type="entry name" value="ANKYRIN REPEAT PROTEIN"/>
    <property type="match status" value="1"/>
</dbReference>
<accession>A0A833QIV6</accession>
<evidence type="ECO:0000313" key="3">
    <source>
        <dbReference type="Proteomes" id="UP000623129"/>
    </source>
</evidence>
<name>A0A833QIV6_9POAL</name>
<protein>
    <submittedName>
        <fullName evidence="2">Uncharacterized protein</fullName>
    </submittedName>
</protein>
<evidence type="ECO:0000313" key="2">
    <source>
        <dbReference type="EMBL" id="KAF3322342.1"/>
    </source>
</evidence>
<evidence type="ECO:0000256" key="1">
    <source>
        <dbReference type="SAM" id="MobiDB-lite"/>
    </source>
</evidence>
<dbReference type="Proteomes" id="UP000623129">
    <property type="component" value="Unassembled WGS sequence"/>
</dbReference>
<organism evidence="2 3">
    <name type="scientific">Carex littledalei</name>
    <dbReference type="NCBI Taxonomy" id="544730"/>
    <lineage>
        <taxon>Eukaryota</taxon>
        <taxon>Viridiplantae</taxon>
        <taxon>Streptophyta</taxon>
        <taxon>Embryophyta</taxon>
        <taxon>Tracheophyta</taxon>
        <taxon>Spermatophyta</taxon>
        <taxon>Magnoliopsida</taxon>
        <taxon>Liliopsida</taxon>
        <taxon>Poales</taxon>
        <taxon>Cyperaceae</taxon>
        <taxon>Cyperoideae</taxon>
        <taxon>Cariceae</taxon>
        <taxon>Carex</taxon>
        <taxon>Carex subgen. Euthyceras</taxon>
    </lineage>
</organism>
<proteinExistence type="predicted"/>
<sequence length="112" mass="11954">MLADSVPAPVPLPLRVEPKPKSGIRQQDLLKNIIEIKPKRPKVVSPLDPIKSASASPDNKAVDRKNSSPKQISTEGESKGQNLASSLPSKPRADVTSGSLLGLSYDNSDDDE</sequence>
<gene>
    <name evidence="2" type="ORF">FCM35_KLT13483</name>
</gene>
<feature type="compositionally biased region" description="Polar residues" evidence="1">
    <location>
        <begin position="68"/>
        <end position="88"/>
    </location>
</feature>
<dbReference type="PANTHER" id="PTHR37202:SF1">
    <property type="entry name" value="ANKYRIN REPEAT PROTEIN"/>
    <property type="match status" value="1"/>
</dbReference>
<comment type="caution">
    <text evidence="2">The sequence shown here is derived from an EMBL/GenBank/DDBJ whole genome shotgun (WGS) entry which is preliminary data.</text>
</comment>
<feature type="region of interest" description="Disordered" evidence="1">
    <location>
        <begin position="1"/>
        <end position="23"/>
    </location>
</feature>
<dbReference type="EMBL" id="SWLB01000025">
    <property type="protein sequence ID" value="KAF3322342.1"/>
    <property type="molecule type" value="Genomic_DNA"/>
</dbReference>
<reference evidence="2" key="1">
    <citation type="submission" date="2020-01" db="EMBL/GenBank/DDBJ databases">
        <title>Genome sequence of Kobresia littledalei, the first chromosome-level genome in the family Cyperaceae.</title>
        <authorList>
            <person name="Qu G."/>
        </authorList>
    </citation>
    <scope>NUCLEOTIDE SEQUENCE</scope>
    <source>
        <strain evidence="2">C.B.Clarke</strain>
        <tissue evidence="2">Leaf</tissue>
    </source>
</reference>